<keyword evidence="3 4" id="KW-0560">Oxidoreductase</keyword>
<evidence type="ECO:0000313" key="6">
    <source>
        <dbReference type="EMBL" id="GHF81261.1"/>
    </source>
</evidence>
<evidence type="ECO:0000256" key="1">
    <source>
        <dbReference type="ARBA" id="ARBA00022605"/>
    </source>
</evidence>
<feature type="domain" description="Semialdehyde dehydrogenase NAD-binding" evidence="5">
    <location>
        <begin position="2"/>
        <end position="139"/>
    </location>
</feature>
<dbReference type="SUPFAM" id="SSF55347">
    <property type="entry name" value="Glyceraldehyde-3-phosphate dehydrogenase-like, C-terminal domain"/>
    <property type="match status" value="1"/>
</dbReference>
<dbReference type="Pfam" id="PF01118">
    <property type="entry name" value="Semialdhyde_dh"/>
    <property type="match status" value="1"/>
</dbReference>
<keyword evidence="1 4" id="KW-0028">Amino-acid biosynthesis</keyword>
<accession>A0A919BBR9</accession>
<dbReference type="InterPro" id="IPR000534">
    <property type="entry name" value="Semialdehyde_DH_NAD-bd"/>
</dbReference>
<dbReference type="InterPro" id="IPR036291">
    <property type="entry name" value="NAD(P)-bd_dom_sf"/>
</dbReference>
<proteinExistence type="inferred from homology"/>
<dbReference type="GO" id="GO:0006526">
    <property type="term" value="P:L-arginine biosynthetic process"/>
    <property type="evidence" value="ECO:0007669"/>
    <property type="project" value="UniProtKB-UniRule"/>
</dbReference>
<dbReference type="InterPro" id="IPR000706">
    <property type="entry name" value="AGPR_type-1"/>
</dbReference>
<evidence type="ECO:0000256" key="2">
    <source>
        <dbReference type="ARBA" id="ARBA00022857"/>
    </source>
</evidence>
<dbReference type="InterPro" id="IPR058924">
    <property type="entry name" value="AGPR_dimerisation_dom"/>
</dbReference>
<evidence type="ECO:0000256" key="3">
    <source>
        <dbReference type="ARBA" id="ARBA00023002"/>
    </source>
</evidence>
<sequence>MRASILGGAGYVGGELARLLLGHPVLDLVQATSRRHTGKPLHTAHPNLRGTGDLAFTDPARLERVDVLFSALPHGEFAARLGELSERAALLVDLSPDFRLHDPAAARRHYGPGAVDRAAGAPAFVPGLPELYRDRLRTADRIAVPGCMATAAILALRPLADAGLVDGDVLVDARTGSSGSGNTPGPAGHHPERASTLRVYGPVGHRHEPEIAQHAGVRARMTVTAVPAVRGVQVVAQVRPGRAAGRAEVWDAYRKAYAGEPFVRLVAQRQGLHRLPEPRMLLGSNHCDIGFDLDEDRIVAVSALDNLVKGAAGGAVQSANLAAGLPERSGLTFPGLHPM</sequence>
<comment type="catalytic activity">
    <reaction evidence="4">
        <text>N-acetyl-L-glutamate 5-semialdehyde + phosphate + NADP(+) = N-acetyl-L-glutamyl 5-phosphate + NADPH + H(+)</text>
        <dbReference type="Rhea" id="RHEA:21588"/>
        <dbReference type="ChEBI" id="CHEBI:15378"/>
        <dbReference type="ChEBI" id="CHEBI:29123"/>
        <dbReference type="ChEBI" id="CHEBI:43474"/>
        <dbReference type="ChEBI" id="CHEBI:57783"/>
        <dbReference type="ChEBI" id="CHEBI:57936"/>
        <dbReference type="ChEBI" id="CHEBI:58349"/>
        <dbReference type="EC" id="1.2.1.38"/>
    </reaction>
</comment>
<dbReference type="HAMAP" id="MF_00150">
    <property type="entry name" value="ArgC_type1"/>
    <property type="match status" value="1"/>
</dbReference>
<gene>
    <name evidence="4 6" type="primary">argC</name>
    <name evidence="6" type="ORF">GCM10017667_06200</name>
</gene>
<comment type="similarity">
    <text evidence="4">Belongs to the NAGSA dehydrogenase family. Type 1 subfamily.</text>
</comment>
<keyword evidence="4" id="KW-0963">Cytoplasm</keyword>
<dbReference type="AlphaFoldDB" id="A0A919BBR9"/>
<evidence type="ECO:0000313" key="7">
    <source>
        <dbReference type="Proteomes" id="UP000632849"/>
    </source>
</evidence>
<reference evidence="6" key="1">
    <citation type="journal article" date="2014" name="Int. J. Syst. Evol. Microbiol.">
        <title>Complete genome sequence of Corynebacterium casei LMG S-19264T (=DSM 44701T), isolated from a smear-ripened cheese.</title>
        <authorList>
            <consortium name="US DOE Joint Genome Institute (JGI-PGF)"/>
            <person name="Walter F."/>
            <person name="Albersmeier A."/>
            <person name="Kalinowski J."/>
            <person name="Ruckert C."/>
        </authorList>
    </citation>
    <scope>NUCLEOTIDE SEQUENCE</scope>
    <source>
        <strain evidence="6">JCM 4122</strain>
    </source>
</reference>
<reference evidence="6" key="2">
    <citation type="submission" date="2020-09" db="EMBL/GenBank/DDBJ databases">
        <authorList>
            <person name="Sun Q."/>
            <person name="Ohkuma M."/>
        </authorList>
    </citation>
    <scope>NUCLEOTIDE SEQUENCE</scope>
    <source>
        <strain evidence="6">JCM 4122</strain>
    </source>
</reference>
<comment type="pathway">
    <text evidence="4">Amino-acid biosynthesis; L-arginine biosynthesis; N(2)-acetyl-L-ornithine from L-glutamate: step 3/4.</text>
</comment>
<dbReference type="EC" id="1.2.1.38" evidence="4"/>
<comment type="subcellular location">
    <subcellularLocation>
        <location evidence="4">Cytoplasm</location>
    </subcellularLocation>
</comment>
<dbReference type="SUPFAM" id="SSF51735">
    <property type="entry name" value="NAD(P)-binding Rossmann-fold domains"/>
    <property type="match status" value="1"/>
</dbReference>
<keyword evidence="7" id="KW-1185">Reference proteome</keyword>
<dbReference type="SMART" id="SM00859">
    <property type="entry name" value="Semialdhyde_dh"/>
    <property type="match status" value="1"/>
</dbReference>
<dbReference type="Pfam" id="PF22698">
    <property type="entry name" value="Semialdhyde_dhC_1"/>
    <property type="match status" value="1"/>
</dbReference>
<evidence type="ECO:0000259" key="5">
    <source>
        <dbReference type="SMART" id="SM00859"/>
    </source>
</evidence>
<dbReference type="GO" id="GO:0003942">
    <property type="term" value="F:N-acetyl-gamma-glutamyl-phosphate reductase activity"/>
    <property type="evidence" value="ECO:0007669"/>
    <property type="project" value="UniProtKB-UniRule"/>
</dbReference>
<dbReference type="RefSeq" id="WP_150235959.1">
    <property type="nucleotide sequence ID" value="NZ_BNBE01000001.1"/>
</dbReference>
<name>A0A919BBR9_STRFL</name>
<dbReference type="Proteomes" id="UP000632849">
    <property type="component" value="Unassembled WGS sequence"/>
</dbReference>
<dbReference type="EMBL" id="BNBE01000001">
    <property type="protein sequence ID" value="GHF81261.1"/>
    <property type="molecule type" value="Genomic_DNA"/>
</dbReference>
<keyword evidence="4" id="KW-0055">Arginine biosynthesis</keyword>
<dbReference type="GO" id="GO:0051287">
    <property type="term" value="F:NAD binding"/>
    <property type="evidence" value="ECO:0007669"/>
    <property type="project" value="InterPro"/>
</dbReference>
<dbReference type="GO" id="GO:0070401">
    <property type="term" value="F:NADP+ binding"/>
    <property type="evidence" value="ECO:0007669"/>
    <property type="project" value="InterPro"/>
</dbReference>
<dbReference type="Gene3D" id="3.30.360.10">
    <property type="entry name" value="Dihydrodipicolinate Reductase, domain 2"/>
    <property type="match status" value="1"/>
</dbReference>
<organism evidence="6 7">
    <name type="scientific">Streptomyces filamentosus</name>
    <name type="common">Streptomyces roseosporus</name>
    <dbReference type="NCBI Taxonomy" id="67294"/>
    <lineage>
        <taxon>Bacteria</taxon>
        <taxon>Bacillati</taxon>
        <taxon>Actinomycetota</taxon>
        <taxon>Actinomycetes</taxon>
        <taxon>Kitasatosporales</taxon>
        <taxon>Streptomycetaceae</taxon>
        <taxon>Streptomyces</taxon>
    </lineage>
</organism>
<feature type="active site" evidence="4">
    <location>
        <position position="147"/>
    </location>
</feature>
<comment type="caution">
    <text evidence="6">The sequence shown here is derived from an EMBL/GenBank/DDBJ whole genome shotgun (WGS) entry which is preliminary data.</text>
</comment>
<evidence type="ECO:0000256" key="4">
    <source>
        <dbReference type="HAMAP-Rule" id="MF_00150"/>
    </source>
</evidence>
<comment type="function">
    <text evidence="4">Catalyzes the NADPH-dependent reduction of N-acetyl-5-glutamyl phosphate to yield N-acetyl-L-glutamate 5-semialdehyde.</text>
</comment>
<dbReference type="CDD" id="cd23939">
    <property type="entry name" value="AGPR_1_C_LysY"/>
    <property type="match status" value="1"/>
</dbReference>
<dbReference type="Gene3D" id="3.40.50.720">
    <property type="entry name" value="NAD(P)-binding Rossmann-like Domain"/>
    <property type="match status" value="1"/>
</dbReference>
<dbReference type="NCBIfam" id="TIGR01850">
    <property type="entry name" value="argC"/>
    <property type="match status" value="1"/>
</dbReference>
<protein>
    <recommendedName>
        <fullName evidence="4">N-acetyl-gamma-glutamyl-phosphate reductase</fullName>
        <shortName evidence="4">AGPR</shortName>
        <ecNumber evidence="4">1.2.1.38</ecNumber>
    </recommendedName>
    <alternativeName>
        <fullName evidence="4">N-acetyl-glutamate semialdehyde dehydrogenase</fullName>
        <shortName evidence="4">NAGSA dehydrogenase</shortName>
    </alternativeName>
</protein>
<dbReference type="InterPro" id="IPR050085">
    <property type="entry name" value="AGPR"/>
</dbReference>
<dbReference type="PANTHER" id="PTHR32338">
    <property type="entry name" value="N-ACETYL-GAMMA-GLUTAMYL-PHOSPHATE REDUCTASE, CHLOROPLASTIC-RELATED-RELATED"/>
    <property type="match status" value="1"/>
</dbReference>
<dbReference type="GO" id="GO:0005737">
    <property type="term" value="C:cytoplasm"/>
    <property type="evidence" value="ECO:0007669"/>
    <property type="project" value="UniProtKB-SubCell"/>
</dbReference>
<keyword evidence="2 4" id="KW-0521">NADP</keyword>
<dbReference type="PANTHER" id="PTHR32338:SF11">
    <property type="entry name" value="[LYSW]-L-2-AMINOADIPATE_[LYSW]-L-GLUTAMATE PHOSPHATE REDUCTASE-RELATED"/>
    <property type="match status" value="1"/>
</dbReference>
<dbReference type="GeneID" id="95663606"/>